<organism evidence="5 6">
    <name type="scientific">Ornithinibacillus caprae</name>
    <dbReference type="NCBI Taxonomy" id="2678566"/>
    <lineage>
        <taxon>Bacteria</taxon>
        <taxon>Bacillati</taxon>
        <taxon>Bacillota</taxon>
        <taxon>Bacilli</taxon>
        <taxon>Bacillales</taxon>
        <taxon>Bacillaceae</taxon>
        <taxon>Ornithinibacillus</taxon>
    </lineage>
</organism>
<dbReference type="PANTHER" id="PTHR43283">
    <property type="entry name" value="BETA-LACTAMASE-RELATED"/>
    <property type="match status" value="1"/>
</dbReference>
<protein>
    <submittedName>
        <fullName evidence="5">Serine hydrolase</fullName>
    </submittedName>
</protein>
<comment type="caution">
    <text evidence="5">The sequence shown here is derived from an EMBL/GenBank/DDBJ whole genome shotgun (WGS) entry which is preliminary data.</text>
</comment>
<gene>
    <name evidence="5" type="ORF">GMD78_11325</name>
</gene>
<dbReference type="InterPro" id="IPR050789">
    <property type="entry name" value="Diverse_Enzym_Activities"/>
</dbReference>
<evidence type="ECO:0000313" key="5">
    <source>
        <dbReference type="EMBL" id="MUK88964.1"/>
    </source>
</evidence>
<proteinExistence type="predicted"/>
<dbReference type="SUPFAM" id="SSF56601">
    <property type="entry name" value="beta-lactamase/transpeptidase-like"/>
    <property type="match status" value="1"/>
</dbReference>
<evidence type="ECO:0000256" key="3">
    <source>
        <dbReference type="SAM" id="SignalP"/>
    </source>
</evidence>
<dbReference type="EMBL" id="WOCA01000008">
    <property type="protein sequence ID" value="MUK88964.1"/>
    <property type="molecule type" value="Genomic_DNA"/>
</dbReference>
<accession>A0A6N8FKV4</accession>
<sequence length="564" mass="63357">MYRKTSYITLSALLSTSLLFTTSPGMTTEAQEEQNPTVENRNFKKSQENPHPVFSWDAPGPSSPVLHPGSVKGAGMVEEPLMGIDSVMEEMIGNGTMPGAVTFVARRGHIVQHEAYGHAVLYQDDSGTEIDEPIEMSKDTIFDVASLSKIFTTTAAMKLYEEGYIELDDPVADYIPEFAQNGKEDVTIRHLMTHTSGFVAWVPLYTIGDSREERLQYVFEYPLDNPPGSTYTYSDLNMITLASIIERLSGKRLDQFVNENLTEPLEMNDTMYNPPENLKSRIAATEFQPWTNRDLVWGEVHDENAWSLDGVAGHAGIFSTANDIAKLAHMYINEGRYGGKQILQPETIELLVENQIPEFPGNDHGLGWELGQNWYMDALSEGSTIGHTGYTGTSIVVNQSNDTIAILLTNRVHPTRDTVSTNPARREFARQVADAIPVSMPNKEEAWFAGYGNHVDRSLTAEVSIEEDTTLSFETWYRIEHGYDFGYVEVSSDGEIWNTVTDSFTGNSVDWQSKEVQIPAGTTHIRFRYDTDTYTNGRGWYVTNIQLQGHELELSSDEWVQRNY</sequence>
<dbReference type="GO" id="GO:0016787">
    <property type="term" value="F:hydrolase activity"/>
    <property type="evidence" value="ECO:0007669"/>
    <property type="project" value="UniProtKB-KW"/>
</dbReference>
<dbReference type="PANTHER" id="PTHR43283:SF11">
    <property type="entry name" value="BETA-LACTAMASE-RELATED DOMAIN-CONTAINING PROTEIN"/>
    <property type="match status" value="1"/>
</dbReference>
<dbReference type="InterPro" id="IPR012338">
    <property type="entry name" value="Beta-lactam/transpept-like"/>
</dbReference>
<dbReference type="Pfam" id="PF20773">
    <property type="entry name" value="InhA-like_MAM"/>
    <property type="match status" value="1"/>
</dbReference>
<dbReference type="InterPro" id="IPR001466">
    <property type="entry name" value="Beta-lactam-related"/>
</dbReference>
<feature type="chain" id="PRO_5038689803" evidence="3">
    <location>
        <begin position="28"/>
        <end position="564"/>
    </location>
</feature>
<feature type="region of interest" description="Disordered" evidence="2">
    <location>
        <begin position="25"/>
        <end position="61"/>
    </location>
</feature>
<dbReference type="Proteomes" id="UP000469125">
    <property type="component" value="Unassembled WGS sequence"/>
</dbReference>
<dbReference type="AlphaFoldDB" id="A0A6N8FKV4"/>
<evidence type="ECO:0000256" key="1">
    <source>
        <dbReference type="ARBA" id="ARBA00022801"/>
    </source>
</evidence>
<feature type="domain" description="Beta-lactamase-related" evidence="4">
    <location>
        <begin position="85"/>
        <end position="428"/>
    </location>
</feature>
<feature type="signal peptide" evidence="3">
    <location>
        <begin position="1"/>
        <end position="27"/>
    </location>
</feature>
<evidence type="ECO:0000259" key="4">
    <source>
        <dbReference type="Pfam" id="PF00144"/>
    </source>
</evidence>
<dbReference type="Gene3D" id="3.40.710.10">
    <property type="entry name" value="DD-peptidase/beta-lactamase superfamily"/>
    <property type="match status" value="1"/>
</dbReference>
<name>A0A6N8FKV4_9BACI</name>
<keyword evidence="3" id="KW-0732">Signal</keyword>
<dbReference type="Pfam" id="PF00144">
    <property type="entry name" value="Beta-lactamase"/>
    <property type="match status" value="1"/>
</dbReference>
<reference evidence="5 6" key="1">
    <citation type="submission" date="2019-11" db="EMBL/GenBank/DDBJ databases">
        <authorList>
            <person name="Li X."/>
        </authorList>
    </citation>
    <scope>NUCLEOTIDE SEQUENCE [LARGE SCALE GENOMIC DNA]</scope>
    <source>
        <strain evidence="5 6">L9</strain>
    </source>
</reference>
<feature type="compositionally biased region" description="Polar residues" evidence="2">
    <location>
        <begin position="25"/>
        <end position="40"/>
    </location>
</feature>
<dbReference type="Gene3D" id="2.60.120.260">
    <property type="entry name" value="Galactose-binding domain-like"/>
    <property type="match status" value="1"/>
</dbReference>
<evidence type="ECO:0000313" key="6">
    <source>
        <dbReference type="Proteomes" id="UP000469125"/>
    </source>
</evidence>
<keyword evidence="1 5" id="KW-0378">Hydrolase</keyword>
<keyword evidence="6" id="KW-1185">Reference proteome</keyword>
<dbReference type="RefSeq" id="WP_155668943.1">
    <property type="nucleotide sequence ID" value="NZ_WOCA01000008.1"/>
</dbReference>
<evidence type="ECO:0000256" key="2">
    <source>
        <dbReference type="SAM" id="MobiDB-lite"/>
    </source>
</evidence>